<feature type="domain" description="C2H2-type" evidence="14">
    <location>
        <begin position="1434"/>
        <end position="1465"/>
    </location>
</feature>
<feature type="domain" description="C2H2-type" evidence="14">
    <location>
        <begin position="1500"/>
        <end position="1527"/>
    </location>
</feature>
<comment type="similarity">
    <text evidence="3">Belongs to the krueppel C2H2-type zinc-finger protein family.</text>
</comment>
<dbReference type="FunFam" id="3.30.160.60:FF:000149">
    <property type="entry name" value="Zinc finger protein 569"/>
    <property type="match status" value="1"/>
</dbReference>
<feature type="domain" description="C2H2-type" evidence="14">
    <location>
        <begin position="1678"/>
        <end position="1705"/>
    </location>
</feature>
<evidence type="ECO:0000256" key="2">
    <source>
        <dbReference type="ARBA" id="ARBA00004123"/>
    </source>
</evidence>
<feature type="domain" description="C2H2-type" evidence="14">
    <location>
        <begin position="1891"/>
        <end position="1919"/>
    </location>
</feature>
<dbReference type="InterPro" id="IPR036236">
    <property type="entry name" value="Znf_C2H2_sf"/>
</dbReference>
<dbReference type="InterPro" id="IPR013087">
    <property type="entry name" value="Znf_C2H2_type"/>
</dbReference>
<feature type="domain" description="C2H2-type" evidence="14">
    <location>
        <begin position="2049"/>
        <end position="2076"/>
    </location>
</feature>
<evidence type="ECO:0000256" key="6">
    <source>
        <dbReference type="ARBA" id="ARBA00022771"/>
    </source>
</evidence>
<dbReference type="GeneID" id="114789947"/>
<evidence type="ECO:0000256" key="5">
    <source>
        <dbReference type="ARBA" id="ARBA00022737"/>
    </source>
</evidence>
<comment type="subcellular location">
    <subcellularLocation>
        <location evidence="2">Nucleus</location>
    </subcellularLocation>
</comment>
<dbReference type="Proteomes" id="UP000694580">
    <property type="component" value="Chromosome 5"/>
</dbReference>
<reference evidence="15" key="2">
    <citation type="submission" date="2025-08" db="UniProtKB">
        <authorList>
            <consortium name="Ensembl"/>
        </authorList>
    </citation>
    <scope>IDENTIFICATION</scope>
</reference>
<feature type="domain" description="C2H2-type" evidence="14">
    <location>
        <begin position="2104"/>
        <end position="2131"/>
    </location>
</feature>
<keyword evidence="10" id="KW-0804">Transcription</keyword>
<feature type="domain" description="C2H2-type" evidence="14">
    <location>
        <begin position="601"/>
        <end position="622"/>
    </location>
</feature>
<feature type="domain" description="C2H2-type" evidence="14">
    <location>
        <begin position="679"/>
        <end position="706"/>
    </location>
</feature>
<feature type="domain" description="C2H2-type" evidence="14">
    <location>
        <begin position="2186"/>
        <end position="2213"/>
    </location>
</feature>
<feature type="domain" description="C2H2-type" evidence="14">
    <location>
        <begin position="2494"/>
        <end position="2521"/>
    </location>
</feature>
<feature type="domain" description="C2H2-type" evidence="14">
    <location>
        <begin position="2316"/>
        <end position="2348"/>
    </location>
</feature>
<dbReference type="FunFam" id="3.30.160.60:FF:000100">
    <property type="entry name" value="Zinc finger 45-like"/>
    <property type="match status" value="1"/>
</dbReference>
<evidence type="ECO:0000256" key="9">
    <source>
        <dbReference type="ARBA" id="ARBA00023125"/>
    </source>
</evidence>
<keyword evidence="8" id="KW-0805">Transcription regulation</keyword>
<name>A0AAY4AHC1_9TELE</name>
<feature type="domain" description="C2H2-type" evidence="14">
    <location>
        <begin position="1045"/>
        <end position="1072"/>
    </location>
</feature>
<evidence type="ECO:0000256" key="8">
    <source>
        <dbReference type="ARBA" id="ARBA00023015"/>
    </source>
</evidence>
<feature type="domain" description="C2H2-type" evidence="14">
    <location>
        <begin position="1237"/>
        <end position="1264"/>
    </location>
</feature>
<dbReference type="GO" id="GO:0000977">
    <property type="term" value="F:RNA polymerase II transcription regulatory region sequence-specific DNA binding"/>
    <property type="evidence" value="ECO:0007669"/>
    <property type="project" value="TreeGrafter"/>
</dbReference>
<feature type="domain" description="C2H2-type" evidence="14">
    <location>
        <begin position="965"/>
        <end position="992"/>
    </location>
</feature>
<keyword evidence="11" id="KW-0539">Nucleus</keyword>
<evidence type="ECO:0000256" key="7">
    <source>
        <dbReference type="ARBA" id="ARBA00022833"/>
    </source>
</evidence>
<feature type="region of interest" description="Disordered" evidence="13">
    <location>
        <begin position="1943"/>
        <end position="1963"/>
    </location>
</feature>
<evidence type="ECO:0000256" key="1">
    <source>
        <dbReference type="ARBA" id="ARBA00003767"/>
    </source>
</evidence>
<dbReference type="Pfam" id="PF00096">
    <property type="entry name" value="zf-C2H2"/>
    <property type="match status" value="13"/>
</dbReference>
<evidence type="ECO:0000256" key="13">
    <source>
        <dbReference type="SAM" id="MobiDB-lite"/>
    </source>
</evidence>
<dbReference type="GeneTree" id="ENSGT00940000162287"/>
<keyword evidence="6 12" id="KW-0863">Zinc-finger</keyword>
<feature type="compositionally biased region" description="Polar residues" evidence="13">
    <location>
        <begin position="224"/>
        <end position="233"/>
    </location>
</feature>
<feature type="domain" description="C2H2-type" evidence="14">
    <location>
        <begin position="1802"/>
        <end position="1829"/>
    </location>
</feature>
<dbReference type="Pfam" id="PF13894">
    <property type="entry name" value="zf-C2H2_4"/>
    <property type="match status" value="1"/>
</dbReference>
<feature type="domain" description="C2H2-type" evidence="14">
    <location>
        <begin position="1834"/>
        <end position="1861"/>
    </location>
</feature>
<reference evidence="15" key="3">
    <citation type="submission" date="2025-09" db="UniProtKB">
        <authorList>
            <consortium name="Ensembl"/>
        </authorList>
    </citation>
    <scope>IDENTIFICATION</scope>
</reference>
<feature type="region of interest" description="Disordered" evidence="13">
    <location>
        <begin position="274"/>
        <end position="296"/>
    </location>
</feature>
<feature type="domain" description="C2H2-type" evidence="14">
    <location>
        <begin position="1863"/>
        <end position="1890"/>
    </location>
</feature>
<reference evidence="15 16" key="1">
    <citation type="submission" date="2020-06" db="EMBL/GenBank/DDBJ databases">
        <authorList>
            <consortium name="Wellcome Sanger Institute Data Sharing"/>
        </authorList>
    </citation>
    <scope>NUCLEOTIDE SEQUENCE [LARGE SCALE GENOMIC DNA]</scope>
</reference>
<feature type="domain" description="C2H2-type" evidence="14">
    <location>
        <begin position="2459"/>
        <end position="2486"/>
    </location>
</feature>
<feature type="domain" description="C2H2-type" evidence="14">
    <location>
        <begin position="815"/>
        <end position="837"/>
    </location>
</feature>
<feature type="domain" description="C2H2-type" evidence="14">
    <location>
        <begin position="2405"/>
        <end position="2427"/>
    </location>
</feature>
<feature type="domain" description="C2H2-type" evidence="14">
    <location>
        <begin position="2377"/>
        <end position="2404"/>
    </location>
</feature>
<keyword evidence="7" id="KW-0862">Zinc</keyword>
<feature type="domain" description="C2H2-type" evidence="14">
    <location>
        <begin position="2287"/>
        <end position="2309"/>
    </location>
</feature>
<feature type="domain" description="C2H2-type" evidence="14">
    <location>
        <begin position="757"/>
        <end position="788"/>
    </location>
</feature>
<comment type="function">
    <text evidence="1">May be involved in transcriptional regulation.</text>
</comment>
<feature type="domain" description="C2H2-type" evidence="14">
    <location>
        <begin position="911"/>
        <end position="938"/>
    </location>
</feature>
<accession>A0AAY4AHC1</accession>
<feature type="region of interest" description="Disordered" evidence="13">
    <location>
        <begin position="2342"/>
        <end position="2369"/>
    </location>
</feature>
<dbReference type="PROSITE" id="PS50157">
    <property type="entry name" value="ZINC_FINGER_C2H2_2"/>
    <property type="match status" value="43"/>
</dbReference>
<keyword evidence="9" id="KW-0238">DNA-binding</keyword>
<feature type="domain" description="C2H2-type" evidence="14">
    <location>
        <begin position="1073"/>
        <end position="1100"/>
    </location>
</feature>
<keyword evidence="16" id="KW-1185">Reference proteome</keyword>
<evidence type="ECO:0000256" key="12">
    <source>
        <dbReference type="PROSITE-ProRule" id="PRU00042"/>
    </source>
</evidence>
<feature type="domain" description="C2H2-type" evidence="14">
    <location>
        <begin position="573"/>
        <end position="600"/>
    </location>
</feature>
<feature type="domain" description="C2H2-type" evidence="14">
    <location>
        <begin position="1528"/>
        <end position="1557"/>
    </location>
</feature>
<feature type="domain" description="C2H2-type" evidence="14">
    <location>
        <begin position="1706"/>
        <end position="1726"/>
    </location>
</feature>
<feature type="domain" description="C2H2-type" evidence="14">
    <location>
        <begin position="1321"/>
        <end position="1348"/>
    </location>
</feature>
<feature type="region of interest" description="Disordered" evidence="13">
    <location>
        <begin position="224"/>
        <end position="248"/>
    </location>
</feature>
<evidence type="ECO:0000313" key="15">
    <source>
        <dbReference type="Ensembl" id="ENSDCDP00010007565.1"/>
    </source>
</evidence>
<feature type="region of interest" description="Disordered" evidence="13">
    <location>
        <begin position="848"/>
        <end position="882"/>
    </location>
</feature>
<feature type="domain" description="C2H2-type" evidence="14">
    <location>
        <begin position="1995"/>
        <end position="2022"/>
    </location>
</feature>
<feature type="domain" description="C2H2-type" evidence="14">
    <location>
        <begin position="2077"/>
        <end position="2104"/>
    </location>
</feature>
<evidence type="ECO:0000256" key="10">
    <source>
        <dbReference type="ARBA" id="ARBA00023163"/>
    </source>
</evidence>
<feature type="domain" description="C2H2-type" evidence="14">
    <location>
        <begin position="1602"/>
        <end position="1630"/>
    </location>
</feature>
<feature type="domain" description="C2H2-type" evidence="14">
    <location>
        <begin position="1923"/>
        <end position="1951"/>
    </location>
</feature>
<organism evidence="15 16">
    <name type="scientific">Denticeps clupeoides</name>
    <name type="common">denticle herring</name>
    <dbReference type="NCBI Taxonomy" id="299321"/>
    <lineage>
        <taxon>Eukaryota</taxon>
        <taxon>Metazoa</taxon>
        <taxon>Chordata</taxon>
        <taxon>Craniata</taxon>
        <taxon>Vertebrata</taxon>
        <taxon>Euteleostomi</taxon>
        <taxon>Actinopterygii</taxon>
        <taxon>Neopterygii</taxon>
        <taxon>Teleostei</taxon>
        <taxon>Clupei</taxon>
        <taxon>Clupeiformes</taxon>
        <taxon>Denticipitoidei</taxon>
        <taxon>Denticipitidae</taxon>
        <taxon>Denticeps</taxon>
    </lineage>
</organism>
<keyword evidence="5" id="KW-0677">Repeat</keyword>
<dbReference type="RefSeq" id="XP_028835268.1">
    <property type="nucleotide sequence ID" value="XM_028979435.1"/>
</dbReference>
<dbReference type="FunFam" id="3.30.160.60:FF:001266">
    <property type="entry name" value="Zinc finger protein 662"/>
    <property type="match status" value="1"/>
</dbReference>
<dbReference type="Ensembl" id="ENSDCDT00010007944.1">
    <property type="protein sequence ID" value="ENSDCDP00010007565.1"/>
    <property type="gene ID" value="ENSDCDG00010003395.1"/>
</dbReference>
<protein>
    <submittedName>
        <fullName evidence="15">Zinc finger protein 1035</fullName>
    </submittedName>
</protein>
<evidence type="ECO:0000256" key="11">
    <source>
        <dbReference type="ARBA" id="ARBA00023242"/>
    </source>
</evidence>
<evidence type="ECO:0000256" key="3">
    <source>
        <dbReference type="ARBA" id="ARBA00006991"/>
    </source>
</evidence>
<dbReference type="GO" id="GO:0005634">
    <property type="term" value="C:nucleus"/>
    <property type="evidence" value="ECO:0007669"/>
    <property type="project" value="UniProtKB-SubCell"/>
</dbReference>
<evidence type="ECO:0000259" key="14">
    <source>
        <dbReference type="PROSITE" id="PS50157"/>
    </source>
</evidence>
<sequence>MDPGGGTCFGTEASTDSRSLDILLDTKVNSSCRPENLVEEDRENCFQEIQQFASNCDSNTGLHNVQQEPCLQEDANSEKDCINESSKVDVSPVKSKVSSVTSTAFDICSDLQDTKPAGAFLTSTLNEYSDVSSCSESEIEGSLECDKVLDSDSHSFAGNQEAISVVQTLPSTSQCTTENKDEEHDMLLEEQYSNISSLDEEDEKGEDESTLSCKRFLMTDSENVNTLTYNNSNPEDENKGEEELREDLATPASENVLMTDSNIIDSKNLEYLKDNINPKEEKGNEEEEGLRGDLATSGSENVLLNVIDSEKFSPPVVDDKVSPVAKPTSSKPKISYAGSGNKMSHCKVLGSDACNQEVERSCFGFLESCLKSTEEGLNTNLDQGIMKHTDGQRSDCEDPGKNMNESCVTRTKPPGLTKAVLGTTDGDPAQKELVDDGIPPVLRARFSKPFQFSQVQNQDPSLLSTKDTCSIIDNPLITSQIQKKKMQPVVVLQRSLGQSVDQTNIYHCAACQITTQSSDQLIEHYHRAHVQHQFLTHCTCGGFFTDQKFAEQHLCELTEQNQASLSPKKIGPYKCRYCPLRFSKKRANLLHEGRHKQKTPYQCTYCGLYFSQSCSMRRHQRMSQCLFMVKSPVLKEQQTTKKFSVKPFEGSRNNLSPKFPECFVKLVDLCKKDETTTLIRCTICNKSFKLRAQYNSHIRTHTGDETNDADLNATSARFKCPVCPRLFKYSYNCLRHLRQQCLKQYTTSHKSKVGSRYKCPLCSATFSLSANRSRHLSKTCLPHFKLKQISKTDDSNRAQDATKETSQRFQKDMKYKCKLCPAGFAWSSGLYRHMQRHRFFEKSGRHFTAKKGMDSKPLEESLQVDQKQREESTGEESDEESTLPCRFCGKTFQQHGALKKHMALHRGDRPYCCLECGKRFSKLAYLSAHKKCHQRRIQCTVCRKIVPTISELIQHRQSHINKGMLKCPDCPMEFRYPVFLLRHVASHERKQKLVAQKEMPPNVEDPVPQNMAASNDFMCSVCKKGFEDATALSEHCLSHVPKFSSKCSLCRRQFCSRAALIRHVRIHTGEKPFTCPGCGMPFHRKERLKVHMELCKVTKPVAAQAKPVTDIKKTDKPTKSHVIHEVKKNYKCSHCPQAFVWSSSLAKHMKGHISKTIFPCSKCGKCYKMMRLTGHERTCDGKDTSTIVVHSCAKCDKTFSRKDNKNNHEKNCCGATAATSLVQNKNLLKPVKDRLPHRCPHCSKSFRYRSYLLKHLPVHTRDKQYTCMHCGHKYASQRRYLHHEAFCDGLFRQKQAALINEEAHSQSNTNLVIRSETDGQFKCKFCTKSFSKTRNLRRHILTHTDVKPYRCKTCDSCFSRYDHLKLHQNRCRGKRRRLEVRINKISPDCVGTGWQNNLEGKEQLFECKHCSKCFTSTQNLSRHTTLLHTSDKPFRCKHCGTLFSHKSSLSKHTLLMKCKHTLQNSSLAKAAEAEDPSIPRGETSKLLQRIQGQYSNKMKYQCAYCPRRFKDNGQLLVHTRLHTGEKPYGCANCGERFIRRDYLQRHLTKCVSKGENVLCDHCGESFAADDFGSHQMNCKVAISKQPDVPNHKTSNPSKIREFSCTHCSDRFLLFSQLQQHFLSKHRDDQISNQSMVSTQLQQQTSQTIQIKEEPMNDIYDDQNNTTQNITVAETKKSYICPHCNTSFMNNGALSMHIRTHTQIYPFTCKKCNKGFWSKYSLRKHLRKCQEPGVTLQKEKGEGTAVTPDQEFPEKVLLFNEDSSTGTGVLQTKFSCKDLHNSSSIDLAEHGTDSEKGTVINKYQCSECDQSFTDGLRLISHLEDHGREAQEKNLCKCKQCGKVFPHVNGLTRHLRTQHGKKHANICSVCFRSFRYPSDLDMHKVCHDPNRPFACSICGCRFWRQQSLAMHFTHVHRRHETQPSFTCVPCNRSYTSRASYRKHNWLKHSGPKKKSDCEVAGDSSSREYTAQVNVVGEHDTSAESTTSDDDSDSAPYFPCHVCGKTFPTSESLEDHQRCHLGEKPFECEECGKCFVQLVNLQQHQRTHKSEFQCQTCGRGFVTSFALRTHKHTHTKNRPHRCSKCQLAFPRHSQLAEHIKTHRDDNFPCDLCNQTFSCKVSREEHRRVHSGPDEDLPPLLPTFTESFSSPGLTDSTSPNKYRCGICNHRYKDPEQLSEHGCKAAKERPYSCPDCNKHFLHGSHLKKHQLSHQASGPHHFQCTQCLMSFSYRHHFLNHIRKHEKDSEHAVKNEGRSSDRRPNSELLYRCPICPASFAQAMELANHLSLHSYMCNICNLTFASKEQLVDHEQCHLTAAAQYECTECGDSFLGSEAFRRHHCAHRKRLHVNNGPSQPSHRSVRKSPGPSENEDEEVDVGEDFYKCSVCKKRFSSKGDLQEHVKWHAEFRPFKCKVCGKGFTQKRYLTRHQQIHERLHRCDKCPQLFVNESSLLAHQASHTQNWQFQCSVCTKAYNTAEELSQHEKKHATVQNRLDGSGEHRCDMCYKSFSQLSQLRKHQESHVGQVVYECTECDKAFAFFHLLEEHQCSHAAASSSSAALSKGITTSK</sequence>
<feature type="compositionally biased region" description="Acidic residues" evidence="13">
    <location>
        <begin position="234"/>
        <end position="245"/>
    </location>
</feature>
<evidence type="ECO:0000256" key="4">
    <source>
        <dbReference type="ARBA" id="ARBA00022723"/>
    </source>
</evidence>
<dbReference type="Gene3D" id="3.30.160.60">
    <property type="entry name" value="Classic Zinc Finger"/>
    <property type="match status" value="29"/>
</dbReference>
<feature type="domain" description="C2H2-type" evidence="14">
    <location>
        <begin position="2263"/>
        <end position="2286"/>
    </location>
</feature>
<proteinExistence type="inferred from homology"/>
<dbReference type="SUPFAM" id="SSF57667">
    <property type="entry name" value="beta-beta-alpha zinc fingers"/>
    <property type="match status" value="23"/>
</dbReference>
<evidence type="ECO:0000313" key="16">
    <source>
        <dbReference type="Proteomes" id="UP000694580"/>
    </source>
</evidence>
<feature type="domain" description="C2H2-type" evidence="14">
    <location>
        <begin position="883"/>
        <end position="910"/>
    </location>
</feature>
<dbReference type="FunFam" id="3.30.160.60:FF:000624">
    <property type="entry name" value="zinc finger protein 697"/>
    <property type="match status" value="1"/>
</dbReference>
<feature type="domain" description="C2H2-type" evidence="14">
    <location>
        <begin position="1017"/>
        <end position="1044"/>
    </location>
</feature>
<feature type="domain" description="C2H2-type" evidence="14">
    <location>
        <begin position="1130"/>
        <end position="1157"/>
    </location>
</feature>
<dbReference type="PANTHER" id="PTHR24381:SF393">
    <property type="entry name" value="CHROMATIN-LINKED ADAPTOR FOR MSL PROTEINS, ISOFORM B"/>
    <property type="match status" value="1"/>
</dbReference>
<feature type="domain" description="C2H2-type" evidence="14">
    <location>
        <begin position="1405"/>
        <end position="1433"/>
    </location>
</feature>
<feature type="region of interest" description="Disordered" evidence="13">
    <location>
        <begin position="1971"/>
        <end position="1990"/>
    </location>
</feature>
<dbReference type="SMART" id="SM00355">
    <property type="entry name" value="ZnF_C2H2"/>
    <property type="match status" value="49"/>
</dbReference>
<feature type="domain" description="C2H2-type" evidence="14">
    <location>
        <begin position="2431"/>
        <end position="2458"/>
    </location>
</feature>
<keyword evidence="4" id="KW-0479">Metal-binding</keyword>
<dbReference type="GO" id="GO:0008270">
    <property type="term" value="F:zinc ion binding"/>
    <property type="evidence" value="ECO:0007669"/>
    <property type="project" value="UniProtKB-KW"/>
</dbReference>
<gene>
    <name evidence="15" type="primary">znf1035</name>
</gene>
<dbReference type="PANTHER" id="PTHR24381">
    <property type="entry name" value="ZINC FINGER PROTEIN"/>
    <property type="match status" value="1"/>
</dbReference>
<feature type="domain" description="C2H2-type" evidence="14">
    <location>
        <begin position="2522"/>
        <end position="2549"/>
    </location>
</feature>
<dbReference type="GO" id="GO:0000981">
    <property type="term" value="F:DNA-binding transcription factor activity, RNA polymerase II-specific"/>
    <property type="evidence" value="ECO:0007669"/>
    <property type="project" value="TreeGrafter"/>
</dbReference>
<feature type="domain" description="C2H2-type" evidence="14">
    <location>
        <begin position="2216"/>
        <end position="2243"/>
    </location>
</feature>
<dbReference type="PROSITE" id="PS00028">
    <property type="entry name" value="ZINC_FINGER_C2H2_1"/>
    <property type="match status" value="37"/>
</dbReference>
<feature type="domain" description="C2H2-type" evidence="14">
    <location>
        <begin position="1349"/>
        <end position="1376"/>
    </location>
</feature>
<feature type="domain" description="C2H2-type" evidence="14">
    <location>
        <begin position="2023"/>
        <end position="2050"/>
    </location>
</feature>